<evidence type="ECO:0000256" key="6">
    <source>
        <dbReference type="ARBA" id="ARBA00023306"/>
    </source>
</evidence>
<keyword evidence="2" id="KW-0963">Cytoplasm</keyword>
<dbReference type="InterPro" id="IPR025223">
    <property type="entry name" value="S1-like_RNA-bd_dom"/>
</dbReference>
<feature type="compositionally biased region" description="Basic and acidic residues" evidence="8">
    <location>
        <begin position="764"/>
        <end position="805"/>
    </location>
</feature>
<organism evidence="9 10">
    <name type="scientific">Apolygus lucorum</name>
    <name type="common">Small green plant bug</name>
    <name type="synonym">Lygocoris lucorum</name>
    <dbReference type="NCBI Taxonomy" id="248454"/>
    <lineage>
        <taxon>Eukaryota</taxon>
        <taxon>Metazoa</taxon>
        <taxon>Ecdysozoa</taxon>
        <taxon>Arthropoda</taxon>
        <taxon>Hexapoda</taxon>
        <taxon>Insecta</taxon>
        <taxon>Pterygota</taxon>
        <taxon>Neoptera</taxon>
        <taxon>Paraneoptera</taxon>
        <taxon>Hemiptera</taxon>
        <taxon>Heteroptera</taxon>
        <taxon>Panheteroptera</taxon>
        <taxon>Cimicomorpha</taxon>
        <taxon>Miridae</taxon>
        <taxon>Mirini</taxon>
        <taxon>Apolygus</taxon>
    </lineage>
</organism>
<feature type="compositionally biased region" description="Basic and acidic residues" evidence="8">
    <location>
        <begin position="1076"/>
        <end position="1120"/>
    </location>
</feature>
<dbReference type="Gene3D" id="1.10.720.30">
    <property type="entry name" value="SAP domain"/>
    <property type="match status" value="1"/>
</dbReference>
<keyword evidence="6" id="KW-0131">Cell cycle</keyword>
<dbReference type="GO" id="GO:0005737">
    <property type="term" value="C:cytoplasm"/>
    <property type="evidence" value="ECO:0007669"/>
    <property type="project" value="UniProtKB-SubCell"/>
</dbReference>
<reference evidence="9" key="1">
    <citation type="journal article" date="2021" name="Mol. Ecol. Resour.">
        <title>Apolygus lucorum genome provides insights into omnivorousness and mesophyll feeding.</title>
        <authorList>
            <person name="Liu Y."/>
            <person name="Liu H."/>
            <person name="Wang H."/>
            <person name="Huang T."/>
            <person name="Liu B."/>
            <person name="Yang B."/>
            <person name="Yin L."/>
            <person name="Li B."/>
            <person name="Zhang Y."/>
            <person name="Zhang S."/>
            <person name="Jiang F."/>
            <person name="Zhang X."/>
            <person name="Ren Y."/>
            <person name="Wang B."/>
            <person name="Wang S."/>
            <person name="Lu Y."/>
            <person name="Wu K."/>
            <person name="Fan W."/>
            <person name="Wang G."/>
        </authorList>
    </citation>
    <scope>NUCLEOTIDE SEQUENCE</scope>
    <source>
        <strain evidence="9">12Hb</strain>
    </source>
</reference>
<feature type="compositionally biased region" description="Basic residues" evidence="8">
    <location>
        <begin position="242"/>
        <end position="262"/>
    </location>
</feature>
<accession>A0A6A4KF96</accession>
<feature type="compositionally biased region" description="Polar residues" evidence="8">
    <location>
        <begin position="146"/>
        <end position="156"/>
    </location>
</feature>
<dbReference type="InterPro" id="IPR025954">
    <property type="entry name" value="DBC1/CARP1_inactive_NUDIX"/>
</dbReference>
<dbReference type="OrthoDB" id="21006at2759"/>
<dbReference type="InterPro" id="IPR003034">
    <property type="entry name" value="SAP_dom"/>
</dbReference>
<dbReference type="PANTHER" id="PTHR14304">
    <property type="entry name" value="CELL DIVISION CYCLE AND APOPTOSIS REGULATOR PROTEIN"/>
    <property type="match status" value="1"/>
</dbReference>
<dbReference type="Pfam" id="PF02037">
    <property type="entry name" value="SAP"/>
    <property type="match status" value="1"/>
</dbReference>
<keyword evidence="10" id="KW-1185">Reference proteome</keyword>
<feature type="region of interest" description="Disordered" evidence="8">
    <location>
        <begin position="512"/>
        <end position="574"/>
    </location>
</feature>
<feature type="region of interest" description="Disordered" evidence="8">
    <location>
        <begin position="604"/>
        <end position="689"/>
    </location>
</feature>
<evidence type="ECO:0000313" key="9">
    <source>
        <dbReference type="EMBL" id="KAF6210205.1"/>
    </source>
</evidence>
<evidence type="ECO:0000256" key="1">
    <source>
        <dbReference type="ARBA" id="ARBA00004496"/>
    </source>
</evidence>
<feature type="compositionally biased region" description="Basic and acidic residues" evidence="8">
    <location>
        <begin position="652"/>
        <end position="689"/>
    </location>
</feature>
<feature type="region of interest" description="Disordered" evidence="8">
    <location>
        <begin position="764"/>
        <end position="827"/>
    </location>
</feature>
<evidence type="ECO:0000313" key="10">
    <source>
        <dbReference type="Proteomes" id="UP000466442"/>
    </source>
</evidence>
<keyword evidence="3" id="KW-0597">Phosphoprotein</keyword>
<dbReference type="SMART" id="SM00513">
    <property type="entry name" value="SAP"/>
    <property type="match status" value="1"/>
</dbReference>
<evidence type="ECO:0000256" key="2">
    <source>
        <dbReference type="ARBA" id="ARBA00022490"/>
    </source>
</evidence>
<dbReference type="Pfam" id="PF19256">
    <property type="entry name" value="LAIKA"/>
    <property type="match status" value="1"/>
</dbReference>
<dbReference type="InterPro" id="IPR036361">
    <property type="entry name" value="SAP_dom_sf"/>
</dbReference>
<feature type="compositionally biased region" description="Basic and acidic residues" evidence="8">
    <location>
        <begin position="813"/>
        <end position="827"/>
    </location>
</feature>
<evidence type="ECO:0000256" key="3">
    <source>
        <dbReference type="ARBA" id="ARBA00022553"/>
    </source>
</evidence>
<feature type="region of interest" description="Disordered" evidence="8">
    <location>
        <begin position="146"/>
        <end position="267"/>
    </location>
</feature>
<dbReference type="SUPFAM" id="SSF68906">
    <property type="entry name" value="SAP domain"/>
    <property type="match status" value="1"/>
</dbReference>
<gene>
    <name evidence="9" type="ORF">GE061_013308</name>
</gene>
<dbReference type="Pfam" id="PF14444">
    <property type="entry name" value="S1-like"/>
    <property type="match status" value="1"/>
</dbReference>
<keyword evidence="4 7" id="KW-0175">Coiled coil</keyword>
<dbReference type="GO" id="GO:0006355">
    <property type="term" value="P:regulation of DNA-templated transcription"/>
    <property type="evidence" value="ECO:0007669"/>
    <property type="project" value="InterPro"/>
</dbReference>
<feature type="coiled-coil region" evidence="7">
    <location>
        <begin position="957"/>
        <end position="1019"/>
    </location>
</feature>
<dbReference type="SMART" id="SM01122">
    <property type="entry name" value="DBC1"/>
    <property type="match status" value="1"/>
</dbReference>
<dbReference type="InterPro" id="IPR045353">
    <property type="entry name" value="LAIKA"/>
</dbReference>
<dbReference type="InterPro" id="IPR025224">
    <property type="entry name" value="CCAR1/CCAR2"/>
</dbReference>
<dbReference type="EMBL" id="WIXP02000005">
    <property type="protein sequence ID" value="KAF6210205.1"/>
    <property type="molecule type" value="Genomic_DNA"/>
</dbReference>
<comment type="subcellular location">
    <subcellularLocation>
        <location evidence="1">Cytoplasm</location>
    </subcellularLocation>
</comment>
<dbReference type="PANTHER" id="PTHR14304:SF11">
    <property type="entry name" value="SAP DOMAIN-CONTAINING PROTEIN"/>
    <property type="match status" value="1"/>
</dbReference>
<dbReference type="InterPro" id="IPR011992">
    <property type="entry name" value="EF-hand-dom_pair"/>
</dbReference>
<feature type="compositionally biased region" description="Gly residues" evidence="8">
    <location>
        <begin position="167"/>
        <end position="183"/>
    </location>
</feature>
<proteinExistence type="predicted"/>
<dbReference type="PROSITE" id="PS50800">
    <property type="entry name" value="SAP"/>
    <property type="match status" value="1"/>
</dbReference>
<feature type="compositionally biased region" description="Basic and acidic residues" evidence="8">
    <location>
        <begin position="628"/>
        <end position="642"/>
    </location>
</feature>
<dbReference type="Proteomes" id="UP000466442">
    <property type="component" value="Linkage Group LG5"/>
</dbReference>
<evidence type="ECO:0000256" key="4">
    <source>
        <dbReference type="ARBA" id="ARBA00023054"/>
    </source>
</evidence>
<dbReference type="AlphaFoldDB" id="A0A6A4KF96"/>
<feature type="compositionally biased region" description="Low complexity" evidence="8">
    <location>
        <begin position="46"/>
        <end position="76"/>
    </location>
</feature>
<dbReference type="SUPFAM" id="SSF47473">
    <property type="entry name" value="EF-hand"/>
    <property type="match status" value="1"/>
</dbReference>
<feature type="compositionally biased region" description="Basic and acidic residues" evidence="8">
    <location>
        <begin position="527"/>
        <end position="542"/>
    </location>
</feature>
<dbReference type="Pfam" id="PF14443">
    <property type="entry name" value="DBC1"/>
    <property type="match status" value="1"/>
</dbReference>
<name>A0A6A4KF96_APOLU</name>
<dbReference type="Gene3D" id="1.10.238.10">
    <property type="entry name" value="EF-hand"/>
    <property type="match status" value="1"/>
</dbReference>
<feature type="compositionally biased region" description="Low complexity" evidence="8">
    <location>
        <begin position="184"/>
        <end position="196"/>
    </location>
</feature>
<keyword evidence="5" id="KW-0010">Activator</keyword>
<sequence>MGEIRSKYYPQVFQQQLGQQMYGVGAVQYPTRALNSAAFQTNSNPANSAGNQQAGLNNQSGNSGNTNPSNPPSKSQRVFTGTVTKIQDKFGFVNDDIFFQTSCCMKGSTPVVGDRVLVEAVYNANMPFKWNATRIQVLSNNNRAEQGGRFNNSGNMYNAVPPPNENSGGGNRFNSGGSGGGGSRFSNNDRAMGNNRNNERNRNRNPRASGPNKDNNDDRKRKRDDDRSMDRERDRDRQRSPPAKKKSKSPVRRSRQAPRRPPPRYTIVVPKGRLASPEADLMHLTKRYPNLYVPSDFFLSKTKWLESFPIRSPLSLNFPCNFHVMHRDVDSPYPNDAVLEPADMDYLYVAKVMLLSSPGLEEMLSKTGITYKDDREGSISDDESISSSAGSVTHISRLVHFLVGTRGKEAMAIGGPWSPSLDGANPESDPGVLVKTAIRTCKALTGIDLSSCTQWFRFLEVHYHRAESVHHGKVVPARVETVVLFVPDVWSASPSRGDWETISADYKKALEKRLNPTPSTPETSAEAADKSDEKDADTTKDEEMAESAENSVDLPKKDPTHYSQLDPKSMKVSELRDELEARNLSPKGLKSQLVARLAKAIKTEADEEEANGNVKDDPNAPLEETEKEEEKDKSKDKEKDPRPVSPTPSSASRKDEKGDDKKKDEEKDKEKEKKKEELTERDKIHLEKRYRLPENPHIVIHPNRLHKSGKYDCTVTSLSSLLGYRIDDSKEHSFEVSLFAEAFNEMLMRDFGFTVYKSLVEAPEKPKEEKKDDDKDKDKKKEKDSKEKSKDDDKDDKEDKDKKEEDTAEGDEDKSTSGEEKKKEDKVQRTIDNDVLLAFSYFDTTRCGYIYDKDLGDLVYSLGLALSRSQVKKLIQKVSVRDSVHYKKLAEKIKPEEEGEEKMDTIDDQLWEELIAGNRKLLEIERKPEPVTPGKKKGAAANLQSGFVMHKGALVDLNKLLGQLNKSENIKMETERALTKLKVDYGKLKETSGRSERTIKELQNDIRSYKDRLASTFADLSASLINEKSYFRVITEVHNKVAPILKKKEEEEEAKKALLRKAAEAEVMEIVELTDEEPKKEEPAEESTKEEEPTAEEKQLKEEKKEASTPKKESDVKDVV</sequence>
<dbReference type="GO" id="GO:0005634">
    <property type="term" value="C:nucleus"/>
    <property type="evidence" value="ECO:0007669"/>
    <property type="project" value="TreeGrafter"/>
</dbReference>
<evidence type="ECO:0000256" key="8">
    <source>
        <dbReference type="SAM" id="MobiDB-lite"/>
    </source>
</evidence>
<evidence type="ECO:0000256" key="5">
    <source>
        <dbReference type="ARBA" id="ARBA00023159"/>
    </source>
</evidence>
<evidence type="ECO:0000256" key="7">
    <source>
        <dbReference type="SAM" id="Coils"/>
    </source>
</evidence>
<protein>
    <submittedName>
        <fullName evidence="9">Uncharacterized protein</fullName>
    </submittedName>
</protein>
<feature type="region of interest" description="Disordered" evidence="8">
    <location>
        <begin position="40"/>
        <end position="77"/>
    </location>
</feature>
<comment type="caution">
    <text evidence="9">The sequence shown here is derived from an EMBL/GenBank/DDBJ whole genome shotgun (WGS) entry which is preliminary data.</text>
</comment>
<feature type="compositionally biased region" description="Basic and acidic residues" evidence="8">
    <location>
        <begin position="214"/>
        <end position="239"/>
    </location>
</feature>
<feature type="region of interest" description="Disordered" evidence="8">
    <location>
        <begin position="1067"/>
        <end position="1120"/>
    </location>
</feature>